<sequence length="158" mass="18349">MYVKRPVFSMHGKRPVFSNTLQSLSVGQDDLARFHQRIELECSSMQGWLMELLAWHAAHKLMARQQLSKVRLTEVELKLKLELGEETYRNSQWLSMMKQASNLLNRAKAGEILHEREWVDLETDLTNLLSHVWPTRCISAKVTSRISAFIQEIKASIE</sequence>
<gene>
    <name evidence="1" type="ORF">CEUSTIGMA_g902.t1</name>
</gene>
<organism evidence="1 2">
    <name type="scientific">Chlamydomonas eustigma</name>
    <dbReference type="NCBI Taxonomy" id="1157962"/>
    <lineage>
        <taxon>Eukaryota</taxon>
        <taxon>Viridiplantae</taxon>
        <taxon>Chlorophyta</taxon>
        <taxon>core chlorophytes</taxon>
        <taxon>Chlorophyceae</taxon>
        <taxon>CS clade</taxon>
        <taxon>Chlamydomonadales</taxon>
        <taxon>Chlamydomonadaceae</taxon>
        <taxon>Chlamydomonas</taxon>
    </lineage>
</organism>
<evidence type="ECO:0000313" key="2">
    <source>
        <dbReference type="Proteomes" id="UP000232323"/>
    </source>
</evidence>
<evidence type="ECO:0000313" key="1">
    <source>
        <dbReference type="EMBL" id="GAX73450.1"/>
    </source>
</evidence>
<dbReference type="AlphaFoldDB" id="A0A250WSD8"/>
<protein>
    <submittedName>
        <fullName evidence="1">Uncharacterized protein</fullName>
    </submittedName>
</protein>
<reference evidence="1 2" key="1">
    <citation type="submission" date="2017-08" db="EMBL/GenBank/DDBJ databases">
        <title>Acidophilic green algal genome provides insights into adaptation to an acidic environment.</title>
        <authorList>
            <person name="Hirooka S."/>
            <person name="Hirose Y."/>
            <person name="Kanesaki Y."/>
            <person name="Higuchi S."/>
            <person name="Fujiwara T."/>
            <person name="Onuma R."/>
            <person name="Era A."/>
            <person name="Ohbayashi R."/>
            <person name="Uzuka A."/>
            <person name="Nozaki H."/>
            <person name="Yoshikawa H."/>
            <person name="Miyagishima S.Y."/>
        </authorList>
    </citation>
    <scope>NUCLEOTIDE SEQUENCE [LARGE SCALE GENOMIC DNA]</scope>
    <source>
        <strain evidence="1 2">NIES-2499</strain>
    </source>
</reference>
<dbReference type="EMBL" id="BEGY01000003">
    <property type="protein sequence ID" value="GAX73450.1"/>
    <property type="molecule type" value="Genomic_DNA"/>
</dbReference>
<name>A0A250WSD8_9CHLO</name>
<keyword evidence="2" id="KW-1185">Reference proteome</keyword>
<comment type="caution">
    <text evidence="1">The sequence shown here is derived from an EMBL/GenBank/DDBJ whole genome shotgun (WGS) entry which is preliminary data.</text>
</comment>
<accession>A0A250WSD8</accession>
<dbReference type="Proteomes" id="UP000232323">
    <property type="component" value="Unassembled WGS sequence"/>
</dbReference>
<proteinExistence type="predicted"/>